<dbReference type="EMBL" id="SUTG01000036">
    <property type="protein sequence ID" value="MBE6512909.1"/>
    <property type="molecule type" value="Genomic_DNA"/>
</dbReference>
<evidence type="ECO:0000313" key="1">
    <source>
        <dbReference type="EMBL" id="MBE6512909.1"/>
    </source>
</evidence>
<comment type="caution">
    <text evidence="1">The sequence shown here is derived from an EMBL/GenBank/DDBJ whole genome shotgun (WGS) entry which is preliminary data.</text>
</comment>
<dbReference type="AlphaFoldDB" id="A0A8T3VYY7"/>
<proteinExistence type="predicted"/>
<name>A0A8T3VYY7_METOL</name>
<reference evidence="1" key="1">
    <citation type="submission" date="2019-04" db="EMBL/GenBank/DDBJ databases">
        <title>Evolution of Biomass-Degrading Anaerobic Consortia Revealed by Metagenomics.</title>
        <authorList>
            <person name="Peng X."/>
        </authorList>
    </citation>
    <scope>NUCLEOTIDE SEQUENCE</scope>
    <source>
        <strain evidence="1">SIG14</strain>
    </source>
</reference>
<gene>
    <name evidence="1" type="ORF">E7Z75_07210</name>
</gene>
<organism evidence="1 2">
    <name type="scientific">Methanobrevibacter olleyae</name>
    <dbReference type="NCBI Taxonomy" id="294671"/>
    <lineage>
        <taxon>Archaea</taxon>
        <taxon>Methanobacteriati</taxon>
        <taxon>Methanobacteriota</taxon>
        <taxon>Methanomada group</taxon>
        <taxon>Methanobacteria</taxon>
        <taxon>Methanobacteriales</taxon>
        <taxon>Methanobacteriaceae</taxon>
        <taxon>Methanobrevibacter</taxon>
    </lineage>
</organism>
<accession>A0A8T3VYY7</accession>
<sequence length="144" mass="17300">MNEIEMHNLELNNMFKAMNTDSIKISDYYKQINPKEINDFVSNIDGMVELINVLADLIRKYFPNANTYLALEEDLEEGDDQIYAYILNEELSYEENDNLSDLCFMEYLGLSEKYHDAWLLLNFDFDYDEEYYKKYLKNPESYNR</sequence>
<dbReference type="Proteomes" id="UP000732619">
    <property type="component" value="Unassembled WGS sequence"/>
</dbReference>
<evidence type="ECO:0000313" key="2">
    <source>
        <dbReference type="Proteomes" id="UP000732619"/>
    </source>
</evidence>
<protein>
    <submittedName>
        <fullName evidence="1">Uncharacterized protein</fullName>
    </submittedName>
</protein>